<gene>
    <name evidence="2" type="ORF">D4764_05G0010770</name>
</gene>
<protein>
    <submittedName>
        <fullName evidence="2">Uncharacterized protein</fullName>
    </submittedName>
</protein>
<feature type="region of interest" description="Disordered" evidence="1">
    <location>
        <begin position="238"/>
        <end position="269"/>
    </location>
</feature>
<accession>A0A5C6N5Q1</accession>
<evidence type="ECO:0000313" key="2">
    <source>
        <dbReference type="EMBL" id="TWW60987.1"/>
    </source>
</evidence>
<sequence>MWSSHGFVHCKFHPSIHLSPLIQGGAQGLTRCPSHLIWFLSALRSSGSTPSSSRMAELLTLSLMESPATLRRKLISLVPVIVFFRSLPKAHDHSSLFTTMDQCRVRITADATPIHLSISCSILPSLVNNTPRYLNSSTWIKDLLLDPEKALHLFLTENHGLGFGGTNHLVATAPVSHLNNGGTKHGPLGLNVPHLPRDMVKAIPEVVVESPTPLEKTGSRAHRVGELTGGGSHVASLGCAWPDSMGRDPATRRSPTCPAPKPGSRRGPR</sequence>
<organism evidence="2 3">
    <name type="scientific">Takifugu flavidus</name>
    <name type="common">sansaifugu</name>
    <dbReference type="NCBI Taxonomy" id="433684"/>
    <lineage>
        <taxon>Eukaryota</taxon>
        <taxon>Metazoa</taxon>
        <taxon>Chordata</taxon>
        <taxon>Craniata</taxon>
        <taxon>Vertebrata</taxon>
        <taxon>Euteleostomi</taxon>
        <taxon>Actinopterygii</taxon>
        <taxon>Neopterygii</taxon>
        <taxon>Teleostei</taxon>
        <taxon>Neoteleostei</taxon>
        <taxon>Acanthomorphata</taxon>
        <taxon>Eupercaria</taxon>
        <taxon>Tetraodontiformes</taxon>
        <taxon>Tetradontoidea</taxon>
        <taxon>Tetraodontidae</taxon>
        <taxon>Takifugu</taxon>
    </lineage>
</organism>
<keyword evidence="3" id="KW-1185">Reference proteome</keyword>
<proteinExistence type="predicted"/>
<reference evidence="2 3" key="1">
    <citation type="submission" date="2019-04" db="EMBL/GenBank/DDBJ databases">
        <title>Chromosome genome assembly for Takifugu flavidus.</title>
        <authorList>
            <person name="Xiao S."/>
        </authorList>
    </citation>
    <scope>NUCLEOTIDE SEQUENCE [LARGE SCALE GENOMIC DNA]</scope>
    <source>
        <strain evidence="2">HTHZ2018</strain>
        <tissue evidence="2">Muscle</tissue>
    </source>
</reference>
<name>A0A5C6N5Q1_9TELE</name>
<dbReference type="EMBL" id="RHFK02000018">
    <property type="protein sequence ID" value="TWW60987.1"/>
    <property type="molecule type" value="Genomic_DNA"/>
</dbReference>
<dbReference type="AlphaFoldDB" id="A0A5C6N5Q1"/>
<comment type="caution">
    <text evidence="2">The sequence shown here is derived from an EMBL/GenBank/DDBJ whole genome shotgun (WGS) entry which is preliminary data.</text>
</comment>
<evidence type="ECO:0000256" key="1">
    <source>
        <dbReference type="SAM" id="MobiDB-lite"/>
    </source>
</evidence>
<evidence type="ECO:0000313" key="3">
    <source>
        <dbReference type="Proteomes" id="UP000324091"/>
    </source>
</evidence>
<dbReference type="Proteomes" id="UP000324091">
    <property type="component" value="Chromosome 5"/>
</dbReference>